<sequence>LLESCMQRPILVPVPASSITRCRWTPLSAEDENDFTPLSASCLLSRDQRTQTIAGEPGRWTLDVQTYTRHLE</sequence>
<accession>A0A9P6FK55</accession>
<dbReference type="EMBL" id="JAABOA010005242">
    <property type="protein sequence ID" value="KAF9577143.1"/>
    <property type="molecule type" value="Genomic_DNA"/>
</dbReference>
<keyword evidence="2" id="KW-1185">Reference proteome</keyword>
<comment type="caution">
    <text evidence="1">The sequence shown here is derived from an EMBL/GenBank/DDBJ whole genome shotgun (WGS) entry which is preliminary data.</text>
</comment>
<protein>
    <submittedName>
        <fullName evidence="1">Uncharacterized protein</fullName>
    </submittedName>
</protein>
<feature type="non-terminal residue" evidence="1">
    <location>
        <position position="1"/>
    </location>
</feature>
<dbReference type="AlphaFoldDB" id="A0A9P6FK55"/>
<organism evidence="1 2">
    <name type="scientific">Lunasporangiospora selenospora</name>
    <dbReference type="NCBI Taxonomy" id="979761"/>
    <lineage>
        <taxon>Eukaryota</taxon>
        <taxon>Fungi</taxon>
        <taxon>Fungi incertae sedis</taxon>
        <taxon>Mucoromycota</taxon>
        <taxon>Mortierellomycotina</taxon>
        <taxon>Mortierellomycetes</taxon>
        <taxon>Mortierellales</taxon>
        <taxon>Mortierellaceae</taxon>
        <taxon>Lunasporangiospora</taxon>
    </lineage>
</organism>
<dbReference type="Proteomes" id="UP000780801">
    <property type="component" value="Unassembled WGS sequence"/>
</dbReference>
<name>A0A9P6FK55_9FUNG</name>
<reference evidence="1" key="1">
    <citation type="journal article" date="2020" name="Fungal Divers.">
        <title>Resolving the Mortierellaceae phylogeny through synthesis of multi-gene phylogenetics and phylogenomics.</title>
        <authorList>
            <person name="Vandepol N."/>
            <person name="Liber J."/>
            <person name="Desiro A."/>
            <person name="Na H."/>
            <person name="Kennedy M."/>
            <person name="Barry K."/>
            <person name="Grigoriev I.V."/>
            <person name="Miller A.N."/>
            <person name="O'Donnell K."/>
            <person name="Stajich J.E."/>
            <person name="Bonito G."/>
        </authorList>
    </citation>
    <scope>NUCLEOTIDE SEQUENCE</scope>
    <source>
        <strain evidence="1">KOD1015</strain>
    </source>
</reference>
<evidence type="ECO:0000313" key="1">
    <source>
        <dbReference type="EMBL" id="KAF9577143.1"/>
    </source>
</evidence>
<proteinExistence type="predicted"/>
<evidence type="ECO:0000313" key="2">
    <source>
        <dbReference type="Proteomes" id="UP000780801"/>
    </source>
</evidence>
<gene>
    <name evidence="1" type="ORF">BGW38_007841</name>
</gene>
<dbReference type="OrthoDB" id="433124at2759"/>